<feature type="chain" id="PRO_5042272226" description="Dol-P-Glc:Glc(2)Man(9)GlcNAc(2)-PP-Dol alpha-1,2-glucosyltransferase" evidence="16">
    <location>
        <begin position="22"/>
        <end position="562"/>
    </location>
</feature>
<evidence type="ECO:0000256" key="13">
    <source>
        <dbReference type="ARBA" id="ARBA00044727"/>
    </source>
</evidence>
<evidence type="ECO:0000256" key="6">
    <source>
        <dbReference type="ARBA" id="ARBA00022676"/>
    </source>
</evidence>
<comment type="similarity">
    <text evidence="3">Belongs to the ALG10 glucosyltransferase family.</text>
</comment>
<evidence type="ECO:0000256" key="1">
    <source>
        <dbReference type="ARBA" id="ARBA00004477"/>
    </source>
</evidence>
<protein>
    <recommendedName>
        <fullName evidence="5">Dol-P-Glc:Glc(2)Man(9)GlcNAc(2)-PP-Dol alpha-1,2-glucosyltransferase</fullName>
        <ecNumber evidence="4">2.4.1.256</ecNumber>
    </recommendedName>
    <alternativeName>
        <fullName evidence="12">Asparagine-linked glycosylation protein 10</fullName>
    </alternativeName>
</protein>
<comment type="function">
    <text evidence="13">Dol-P-Glc:Glc(2)Man(9)GlcNAc(2)-PP-Dol alpha-1,2-glucosyltransferase that operates in the biosynthetic pathway of dolichol-linked oligosaccharides, the glycan precursors employed in protein asparagine (N)-glycosylation. The assembly of dolichol-linked oligosaccharides begins on the cytosolic side of the endoplasmic reticulum membrane and finishes in its lumen. The sequential addition of sugars to dolichol pyrophosphate produces dolichol-linked oligosaccharides containing fourteen sugars, including two GlcNAcs, nine mannoses and three glucoses. Once assembled, the oligosaccharide is transferred from the lipid to nascent proteins by oligosaccharyltransferases. In the lumen of the endoplasmic reticulum, adds the third and last glucose residue from dolichyl phosphate glucose (Dol-P-Glc) onto the lipid-linked oligosaccharide intermediate Glc(2)Man(9)GlcNAc(2)-PP-Dol to produce Glc(3)Man(9)GlcNAc(2)-PP-Dol.</text>
</comment>
<accession>A0AAE0WL34</accession>
<evidence type="ECO:0000256" key="7">
    <source>
        <dbReference type="ARBA" id="ARBA00022679"/>
    </source>
</evidence>
<dbReference type="PANTHER" id="PTHR12989:SF10">
    <property type="entry name" value="DOL-P-GLC:GLC(2)MAN(9)GLCNAC(2)-PP-DOL ALPHA-1,2-GLUCOSYLTRANSFERASE-RELATED"/>
    <property type="match status" value="1"/>
</dbReference>
<keyword evidence="18" id="KW-1185">Reference proteome</keyword>
<proteinExistence type="inferred from homology"/>
<sequence length="562" mass="63573">MAAIAASSLLVPLSTWFYAVTQTVQEPYLDEVFHVRQAQHYCNGRFDIWDPKITTPPGLYLLSYLGSLVPGIGCSITALRALNVLGIVLLSLVVRRSYLQRATDRGQRHSGVFDHSSLDVALFPTLFFFSALYYTDIWSTLLVVLFYTQISSTNHNNSGRLVHHVTLVTLGLASLAFRQTNIFWVAIFPAAITTIRQLDRGHDAVRNSMYRGVAGFGDSWYSIMKTSYKMQVVYDPAIRYASFDVYLVTIGSTVACALGMLSQPKKLFNLLLVLAPYLTLLGVFTGFVLWNGSVVLGDKSNHTATLHLPQMLYIWPFITFFSWPLVYPYLLLTPVSIISWLPISVGTLESMQIFKRGNLLPRPWLVLAAIGIACVVIYANTIVHPFTLADNRHYVFYAFRLLLWPWWMRYAASPLYILCAWACIQTLGGGPAKALVRAGSGEGEGLFLPDSQHSAPVSFALIWMATSALQLVTAPLVEPRYFILPWIFWRIHLPLRLRPQGTTPIKPDESLPSPKVLWNEYDHRLWLETAWLLIVNAATGYIFLYWGFTWPQEPGKVQRFMW</sequence>
<feature type="transmembrane region" description="Helical" evidence="15">
    <location>
        <begin position="312"/>
        <end position="343"/>
    </location>
</feature>
<dbReference type="GeneID" id="89965765"/>
<keyword evidence="16" id="KW-0732">Signal</keyword>
<name>A0AAE0WL34_9PEZI</name>
<dbReference type="GO" id="GO:0005789">
    <property type="term" value="C:endoplasmic reticulum membrane"/>
    <property type="evidence" value="ECO:0007669"/>
    <property type="project" value="UniProtKB-SubCell"/>
</dbReference>
<reference evidence="17" key="1">
    <citation type="submission" date="2023-07" db="EMBL/GenBank/DDBJ databases">
        <title>Black Yeasts Isolated from many extreme environments.</title>
        <authorList>
            <person name="Coleine C."/>
            <person name="Stajich J.E."/>
            <person name="Selbmann L."/>
        </authorList>
    </citation>
    <scope>NUCLEOTIDE SEQUENCE</scope>
    <source>
        <strain evidence="17">CCFEE 5485</strain>
    </source>
</reference>
<dbReference type="Pfam" id="PF04922">
    <property type="entry name" value="DIE2_ALG10"/>
    <property type="match status" value="1"/>
</dbReference>
<feature type="transmembrane region" description="Helical" evidence="15">
    <location>
        <begin position="406"/>
        <end position="424"/>
    </location>
</feature>
<evidence type="ECO:0000256" key="9">
    <source>
        <dbReference type="ARBA" id="ARBA00022824"/>
    </source>
</evidence>
<dbReference type="EC" id="2.4.1.256" evidence="4"/>
<evidence type="ECO:0000256" key="16">
    <source>
        <dbReference type="SAM" id="SignalP"/>
    </source>
</evidence>
<keyword evidence="9" id="KW-0256">Endoplasmic reticulum</keyword>
<organism evidence="17 18">
    <name type="scientific">Recurvomyces mirabilis</name>
    <dbReference type="NCBI Taxonomy" id="574656"/>
    <lineage>
        <taxon>Eukaryota</taxon>
        <taxon>Fungi</taxon>
        <taxon>Dikarya</taxon>
        <taxon>Ascomycota</taxon>
        <taxon>Pezizomycotina</taxon>
        <taxon>Dothideomycetes</taxon>
        <taxon>Dothideomycetidae</taxon>
        <taxon>Mycosphaerellales</taxon>
        <taxon>Teratosphaeriaceae</taxon>
        <taxon>Recurvomyces</taxon>
    </lineage>
</organism>
<dbReference type="PIRSF" id="PIRSF028810">
    <property type="entry name" value="Alpha1_2_glucosyltferase_Alg10"/>
    <property type="match status" value="1"/>
</dbReference>
<comment type="caution">
    <text evidence="17">The sequence shown here is derived from an EMBL/GenBank/DDBJ whole genome shotgun (WGS) entry which is preliminary data.</text>
</comment>
<dbReference type="GO" id="GO:0106073">
    <property type="term" value="F:dolichyl pyrophosphate Glc2Man9GlcNAc2 alpha-1,2-glucosyltransferase activity"/>
    <property type="evidence" value="ECO:0007669"/>
    <property type="project" value="UniProtKB-EC"/>
</dbReference>
<keyword evidence="10 15" id="KW-1133">Transmembrane helix</keyword>
<evidence type="ECO:0000256" key="10">
    <source>
        <dbReference type="ARBA" id="ARBA00022989"/>
    </source>
</evidence>
<feature type="transmembrane region" description="Helical" evidence="15">
    <location>
        <begin position="364"/>
        <end position="386"/>
    </location>
</feature>
<evidence type="ECO:0000313" key="18">
    <source>
        <dbReference type="Proteomes" id="UP001274830"/>
    </source>
</evidence>
<evidence type="ECO:0000313" key="17">
    <source>
        <dbReference type="EMBL" id="KAK3673711.1"/>
    </source>
</evidence>
<dbReference type="RefSeq" id="XP_064691080.1">
    <property type="nucleotide sequence ID" value="XM_064841216.1"/>
</dbReference>
<evidence type="ECO:0000256" key="11">
    <source>
        <dbReference type="ARBA" id="ARBA00023136"/>
    </source>
</evidence>
<dbReference type="EMBL" id="JAUTXT010000023">
    <property type="protein sequence ID" value="KAK3673711.1"/>
    <property type="molecule type" value="Genomic_DNA"/>
</dbReference>
<comment type="subcellular location">
    <subcellularLocation>
        <location evidence="1">Endoplasmic reticulum membrane</location>
        <topology evidence="1">Multi-pass membrane protein</topology>
    </subcellularLocation>
</comment>
<evidence type="ECO:0000256" key="14">
    <source>
        <dbReference type="ARBA" id="ARBA00048064"/>
    </source>
</evidence>
<feature type="transmembrane region" description="Helical" evidence="15">
    <location>
        <begin position="268"/>
        <end position="292"/>
    </location>
</feature>
<dbReference type="PANTHER" id="PTHR12989">
    <property type="entry name" value="ALPHA-1,2-GLUCOSYLTRANSFERASE ALG10"/>
    <property type="match status" value="1"/>
</dbReference>
<evidence type="ECO:0000256" key="8">
    <source>
        <dbReference type="ARBA" id="ARBA00022692"/>
    </source>
</evidence>
<gene>
    <name evidence="17" type="primary">ALG10</name>
    <name evidence="17" type="ORF">LTR78_006264</name>
</gene>
<keyword evidence="7 17" id="KW-0808">Transferase</keyword>
<comment type="pathway">
    <text evidence="2">Protein modification; protein glycosylation.</text>
</comment>
<dbReference type="GO" id="GO:0006488">
    <property type="term" value="P:dolichol-linked oligosaccharide biosynthetic process"/>
    <property type="evidence" value="ECO:0007669"/>
    <property type="project" value="InterPro"/>
</dbReference>
<keyword evidence="6 17" id="KW-0328">Glycosyltransferase</keyword>
<keyword evidence="8 15" id="KW-0812">Transmembrane</keyword>
<evidence type="ECO:0000256" key="5">
    <source>
        <dbReference type="ARBA" id="ARBA00018512"/>
    </source>
</evidence>
<evidence type="ECO:0000256" key="2">
    <source>
        <dbReference type="ARBA" id="ARBA00004922"/>
    </source>
</evidence>
<comment type="catalytic activity">
    <reaction evidence="14">
        <text>an alpha-D-Glc-(1-&gt;3)-alpha-D-Glc-(1-&gt;3)-alpha-D-Man-(1-&gt;2)-alpha-D-Man-(1-&gt;2)-alpha-D-Man-(1-&gt;3)-[alpha-D-Man-(1-&gt;2)-alpha-D-Man-(1-&gt;3)-[alpha-D-Man-(1-&gt;2)-alpha-D-Man-(1-&gt;6)]-alpha-D-Man-(1-&gt;6)]-beta-D-Man-(1-&gt;4)-beta-D-GlcNAc-(1-&gt;4)-alpha-D-GlcNAc-diphospho-di-trans,poly-cis-dolichol + a di-trans,poly-cis-dolichyl beta-D-glucosyl phosphate = a alpha-D-Glc-(1-&gt;2)-alpha-D-Glc-(1-&gt;3)-alpha-D-Glc-(1-&gt;3)-alpha-D-Man-(1-&gt;2)-alpha-D-Man-(1-&gt;2)-alpha-D-Man-(1-&gt;3)-[alpha-D-Man-(1-&gt;2)-alpha-D-Man-(1-&gt;3)-[alpha-D-Man-(1-&gt;2)-alpha-D-Man-(1-&gt;6)]-alpha-D-Man-(1-&gt;6)]-beta-D-Man-(1-&gt;4)-beta-D-GlcNAc-(1-&gt;4)-alpha-D-GlcNAc-diphospho-di-trans,poly-cis-dolichol + a di-trans,poly-cis-dolichyl phosphate + H(+)</text>
        <dbReference type="Rhea" id="RHEA:29543"/>
        <dbReference type="Rhea" id="RHEA-COMP:19498"/>
        <dbReference type="Rhea" id="RHEA-COMP:19502"/>
        <dbReference type="Rhea" id="RHEA-COMP:19512"/>
        <dbReference type="Rhea" id="RHEA-COMP:19522"/>
        <dbReference type="ChEBI" id="CHEBI:15378"/>
        <dbReference type="ChEBI" id="CHEBI:57525"/>
        <dbReference type="ChEBI" id="CHEBI:57683"/>
        <dbReference type="ChEBI" id="CHEBI:132522"/>
        <dbReference type="ChEBI" id="CHEBI:132523"/>
        <dbReference type="EC" id="2.4.1.256"/>
    </reaction>
    <physiologicalReaction direction="left-to-right" evidence="14">
        <dbReference type="Rhea" id="RHEA:29544"/>
    </physiologicalReaction>
</comment>
<dbReference type="AlphaFoldDB" id="A0AAE0WL34"/>
<evidence type="ECO:0000256" key="12">
    <source>
        <dbReference type="ARBA" id="ARBA00032069"/>
    </source>
</evidence>
<feature type="transmembrane region" description="Helical" evidence="15">
    <location>
        <begin position="68"/>
        <end position="94"/>
    </location>
</feature>
<dbReference type="Proteomes" id="UP001274830">
    <property type="component" value="Unassembled WGS sequence"/>
</dbReference>
<evidence type="ECO:0000256" key="15">
    <source>
        <dbReference type="SAM" id="Phobius"/>
    </source>
</evidence>
<dbReference type="InterPro" id="IPR016900">
    <property type="entry name" value="Alg10"/>
</dbReference>
<keyword evidence="11 15" id="KW-0472">Membrane</keyword>
<feature type="transmembrane region" description="Helical" evidence="15">
    <location>
        <begin position="237"/>
        <end position="261"/>
    </location>
</feature>
<evidence type="ECO:0000256" key="4">
    <source>
        <dbReference type="ARBA" id="ARBA00011967"/>
    </source>
</evidence>
<evidence type="ECO:0000256" key="3">
    <source>
        <dbReference type="ARBA" id="ARBA00010600"/>
    </source>
</evidence>
<feature type="signal peptide" evidence="16">
    <location>
        <begin position="1"/>
        <end position="21"/>
    </location>
</feature>
<feature type="transmembrane region" description="Helical" evidence="15">
    <location>
        <begin position="525"/>
        <end position="548"/>
    </location>
</feature>